<evidence type="ECO:0000313" key="5">
    <source>
        <dbReference type="Proteomes" id="UP000269721"/>
    </source>
</evidence>
<evidence type="ECO:0000259" key="3">
    <source>
        <dbReference type="PROSITE" id="PS50102"/>
    </source>
</evidence>
<protein>
    <recommendedName>
        <fullName evidence="3">RRM domain-containing protein</fullName>
    </recommendedName>
</protein>
<name>A0A4P9W5C8_9FUNG</name>
<dbReference type="GO" id="GO:0000398">
    <property type="term" value="P:mRNA splicing, via spliceosome"/>
    <property type="evidence" value="ECO:0007669"/>
    <property type="project" value="TreeGrafter"/>
</dbReference>
<dbReference type="AlphaFoldDB" id="A0A4P9W5C8"/>
<sequence>KRVAVTQITRSVTDAHVKEIFNLFGVVTEVLIPVRPQSTPSHPINRGIAYVEFETRQDAEKAIEAMEGGWIDGVKVKVVWAE</sequence>
<dbReference type="SUPFAM" id="SSF54928">
    <property type="entry name" value="RNA-binding domain, RBD"/>
    <property type="match status" value="1"/>
</dbReference>
<evidence type="ECO:0000256" key="1">
    <source>
        <dbReference type="ARBA" id="ARBA00022884"/>
    </source>
</evidence>
<dbReference type="InterPro" id="IPR012677">
    <property type="entry name" value="Nucleotide-bd_a/b_plait_sf"/>
</dbReference>
<dbReference type="SMART" id="SM00360">
    <property type="entry name" value="RRM"/>
    <property type="match status" value="1"/>
</dbReference>
<gene>
    <name evidence="4" type="ORF">BDK51DRAFT_6033</name>
</gene>
<keyword evidence="5" id="KW-1185">Reference proteome</keyword>
<dbReference type="PANTHER" id="PTHR15481:SF0">
    <property type="entry name" value="LD23870P-RELATED"/>
    <property type="match status" value="1"/>
</dbReference>
<dbReference type="GO" id="GO:0061574">
    <property type="term" value="C:ASAP complex"/>
    <property type="evidence" value="ECO:0007669"/>
    <property type="project" value="TreeGrafter"/>
</dbReference>
<organism evidence="4 5">
    <name type="scientific">Blyttiomyces helicus</name>
    <dbReference type="NCBI Taxonomy" id="388810"/>
    <lineage>
        <taxon>Eukaryota</taxon>
        <taxon>Fungi</taxon>
        <taxon>Fungi incertae sedis</taxon>
        <taxon>Chytridiomycota</taxon>
        <taxon>Chytridiomycota incertae sedis</taxon>
        <taxon>Chytridiomycetes</taxon>
        <taxon>Chytridiomycetes incertae sedis</taxon>
        <taxon>Blyttiomyces</taxon>
    </lineage>
</organism>
<evidence type="ECO:0000313" key="4">
    <source>
        <dbReference type="EMBL" id="RKO87611.1"/>
    </source>
</evidence>
<feature type="domain" description="RRM" evidence="3">
    <location>
        <begin position="1"/>
        <end position="82"/>
    </location>
</feature>
<dbReference type="Proteomes" id="UP000269721">
    <property type="component" value="Unassembled WGS sequence"/>
</dbReference>
<keyword evidence="1 2" id="KW-0694">RNA-binding</keyword>
<dbReference type="PROSITE" id="PS50102">
    <property type="entry name" value="RRM"/>
    <property type="match status" value="1"/>
</dbReference>
<feature type="non-terminal residue" evidence="4">
    <location>
        <position position="1"/>
    </location>
</feature>
<dbReference type="GO" id="GO:0005737">
    <property type="term" value="C:cytoplasm"/>
    <property type="evidence" value="ECO:0007669"/>
    <property type="project" value="TreeGrafter"/>
</dbReference>
<evidence type="ECO:0000256" key="2">
    <source>
        <dbReference type="PROSITE-ProRule" id="PRU00176"/>
    </source>
</evidence>
<dbReference type="GO" id="GO:0003723">
    <property type="term" value="F:RNA binding"/>
    <property type="evidence" value="ECO:0007669"/>
    <property type="project" value="UniProtKB-UniRule"/>
</dbReference>
<reference evidence="5" key="1">
    <citation type="journal article" date="2018" name="Nat. Microbiol.">
        <title>Leveraging single-cell genomics to expand the fungal tree of life.</title>
        <authorList>
            <person name="Ahrendt S.R."/>
            <person name="Quandt C.A."/>
            <person name="Ciobanu D."/>
            <person name="Clum A."/>
            <person name="Salamov A."/>
            <person name="Andreopoulos B."/>
            <person name="Cheng J.F."/>
            <person name="Woyke T."/>
            <person name="Pelin A."/>
            <person name="Henrissat B."/>
            <person name="Reynolds N.K."/>
            <person name="Benny G.L."/>
            <person name="Smith M.E."/>
            <person name="James T.Y."/>
            <person name="Grigoriev I.V."/>
        </authorList>
    </citation>
    <scope>NUCLEOTIDE SEQUENCE [LARGE SCALE GENOMIC DNA]</scope>
</reference>
<dbReference type="InterPro" id="IPR000504">
    <property type="entry name" value="RRM_dom"/>
</dbReference>
<dbReference type="OrthoDB" id="252020at2759"/>
<dbReference type="EMBL" id="KZ997293">
    <property type="protein sequence ID" value="RKO87611.1"/>
    <property type="molecule type" value="Genomic_DNA"/>
</dbReference>
<dbReference type="GO" id="GO:0005654">
    <property type="term" value="C:nucleoplasm"/>
    <property type="evidence" value="ECO:0007669"/>
    <property type="project" value="TreeGrafter"/>
</dbReference>
<feature type="non-terminal residue" evidence="4">
    <location>
        <position position="82"/>
    </location>
</feature>
<dbReference type="Gene3D" id="3.30.70.330">
    <property type="match status" value="1"/>
</dbReference>
<proteinExistence type="predicted"/>
<dbReference type="PANTHER" id="PTHR15481">
    <property type="entry name" value="RIBONUCLEIC ACID BINDING PROTEIN S1"/>
    <property type="match status" value="1"/>
</dbReference>
<dbReference type="Pfam" id="PF00076">
    <property type="entry name" value="RRM_1"/>
    <property type="match status" value="1"/>
</dbReference>
<accession>A0A4P9W5C8</accession>
<dbReference type="InterPro" id="IPR035979">
    <property type="entry name" value="RBD_domain_sf"/>
</dbReference>